<proteinExistence type="predicted"/>
<name>A0ABY7T6Q3_9SPHI</name>
<evidence type="ECO:0000313" key="2">
    <source>
        <dbReference type="EMBL" id="WCT12026.1"/>
    </source>
</evidence>
<evidence type="ECO:0000313" key="3">
    <source>
        <dbReference type="Proteomes" id="UP001216139"/>
    </source>
</evidence>
<feature type="signal peptide" evidence="1">
    <location>
        <begin position="1"/>
        <end position="24"/>
    </location>
</feature>
<keyword evidence="3" id="KW-1185">Reference proteome</keyword>
<gene>
    <name evidence="2" type="ORF">PQO05_25160</name>
</gene>
<accession>A0ABY7T6Q3</accession>
<dbReference type="Pfam" id="PF06037">
    <property type="entry name" value="DUF922"/>
    <property type="match status" value="1"/>
</dbReference>
<organism evidence="2 3">
    <name type="scientific">Mucilaginibacter jinjuensis</name>
    <dbReference type="NCBI Taxonomy" id="1176721"/>
    <lineage>
        <taxon>Bacteria</taxon>
        <taxon>Pseudomonadati</taxon>
        <taxon>Bacteroidota</taxon>
        <taxon>Sphingobacteriia</taxon>
        <taxon>Sphingobacteriales</taxon>
        <taxon>Sphingobacteriaceae</taxon>
        <taxon>Mucilaginibacter</taxon>
    </lineage>
</organism>
<dbReference type="EMBL" id="CP117167">
    <property type="protein sequence ID" value="WCT12026.1"/>
    <property type="molecule type" value="Genomic_DNA"/>
</dbReference>
<reference evidence="2 3" key="1">
    <citation type="submission" date="2023-02" db="EMBL/GenBank/DDBJ databases">
        <title>Genome sequence of Mucilaginibacter jinjuensis strain KACC 16571.</title>
        <authorList>
            <person name="Kim S."/>
            <person name="Heo J."/>
            <person name="Kwon S.-W."/>
        </authorList>
    </citation>
    <scope>NUCLEOTIDE SEQUENCE [LARGE SCALE GENOMIC DNA]</scope>
    <source>
        <strain evidence="2 3">KACC 16571</strain>
    </source>
</reference>
<sequence>MNLRFVWVICVVASSFIGAHSVKAQSYHQLSINDFQGTPQRNTGDIAYTNCMVDFSYQPVYTRGYYHLTFYIKMKMNKDRSWIDRTKVNSPGMVAEVLKHEQGHYIFAYLMQQELQRTLNNMRFDSNYDQEVSTVFNSIKKKYSQLNLDYDDDTNHMLNRTQQNSWDLYFKAQLGNQYNNTALASNSR</sequence>
<dbReference type="InterPro" id="IPR010321">
    <property type="entry name" value="DUF922"/>
</dbReference>
<keyword evidence="1" id="KW-0732">Signal</keyword>
<protein>
    <submittedName>
        <fullName evidence="2">DUF922 domain-containing protein</fullName>
    </submittedName>
</protein>
<dbReference type="RefSeq" id="WP_273630238.1">
    <property type="nucleotide sequence ID" value="NZ_CP117167.1"/>
</dbReference>
<evidence type="ECO:0000256" key="1">
    <source>
        <dbReference type="SAM" id="SignalP"/>
    </source>
</evidence>
<dbReference type="Proteomes" id="UP001216139">
    <property type="component" value="Chromosome"/>
</dbReference>
<feature type="chain" id="PRO_5045662165" evidence="1">
    <location>
        <begin position="25"/>
        <end position="188"/>
    </location>
</feature>